<comment type="caution">
    <text evidence="1">The sequence shown here is derived from an EMBL/GenBank/DDBJ whole genome shotgun (WGS) entry which is preliminary data.</text>
</comment>
<protein>
    <submittedName>
        <fullName evidence="1">Uncharacterized protein</fullName>
    </submittedName>
</protein>
<proteinExistence type="predicted"/>
<gene>
    <name evidence="1" type="ORF">AFCDBAGC_1270</name>
</gene>
<organism evidence="1 2">
    <name type="scientific">Methylobacterium cerastii</name>
    <dbReference type="NCBI Taxonomy" id="932741"/>
    <lineage>
        <taxon>Bacteria</taxon>
        <taxon>Pseudomonadati</taxon>
        <taxon>Pseudomonadota</taxon>
        <taxon>Alphaproteobacteria</taxon>
        <taxon>Hyphomicrobiales</taxon>
        <taxon>Methylobacteriaceae</taxon>
        <taxon>Methylobacterium</taxon>
    </lineage>
</organism>
<evidence type="ECO:0000313" key="2">
    <source>
        <dbReference type="Proteomes" id="UP001055117"/>
    </source>
</evidence>
<reference evidence="1 2" key="1">
    <citation type="journal article" date="2021" name="Front. Microbiol.">
        <title>Comprehensive Comparative Genomics and Phenotyping of Methylobacterium Species.</title>
        <authorList>
            <person name="Alessa O."/>
            <person name="Ogura Y."/>
            <person name="Fujitani Y."/>
            <person name="Takami H."/>
            <person name="Hayashi T."/>
            <person name="Sahin N."/>
            <person name="Tani A."/>
        </authorList>
    </citation>
    <scope>NUCLEOTIDE SEQUENCE [LARGE SCALE GENOMIC DNA]</scope>
    <source>
        <strain evidence="1 2">DSM 23679</strain>
    </source>
</reference>
<keyword evidence="2" id="KW-1185">Reference proteome</keyword>
<dbReference type="Proteomes" id="UP001055117">
    <property type="component" value="Unassembled WGS sequence"/>
</dbReference>
<sequence length="90" mass="9180">MPVSASVPAPVLKRRPALPDRSATTPVRVSVPASTWIVPPVASTVTARALVNPAVASSVPPTNAMLPVAAPRLASVETARVPSETVVPPE</sequence>
<evidence type="ECO:0000313" key="1">
    <source>
        <dbReference type="EMBL" id="GJD43418.1"/>
    </source>
</evidence>
<accession>A0ABQ4QDY0</accession>
<name>A0ABQ4QDY0_9HYPH</name>
<dbReference type="EMBL" id="BPQG01000013">
    <property type="protein sequence ID" value="GJD43418.1"/>
    <property type="molecule type" value="Genomic_DNA"/>
</dbReference>